<protein>
    <submittedName>
        <fullName evidence="1">Uncharacterized protein</fullName>
    </submittedName>
</protein>
<dbReference type="RefSeq" id="WP_124986004.1">
    <property type="nucleotide sequence ID" value="NZ_CP034160.1"/>
</dbReference>
<gene>
    <name evidence="1" type="ORF">EIB75_05590</name>
</gene>
<evidence type="ECO:0000313" key="1">
    <source>
        <dbReference type="EMBL" id="AZI54755.1"/>
    </source>
</evidence>
<sequence>MKISEHLDVLIKTEAILNKIKSDNLVSKEDIDWLLTFDSSLDKVSVGSLFDYHSPSLLYLKYKEQLEKVKSLMKLTRKFFRHSEINEIIARETRIRENHYNTHYYKDLETIRNLDTKLNGRLESWCMKYQDEDLELINLKKEVDDTHKSYKREQEISKQLHYEWELEKKNLEYLYKIDFHRIILKIKNIKYALSNLNIFDNDLKKILNDENSIHYIYQLFVGLKLIEYTNYLDFVNQMAGKNIMTFKKSVGTDKYIAYAINKISNELIKQEQSLNWKKTMAEYFEINDFEKKINPNDSNKTTLHIEIDNIISDAKRNTK</sequence>
<reference evidence="2" key="1">
    <citation type="submission" date="2018-11" db="EMBL/GenBank/DDBJ databases">
        <title>Proposal to divide the Flavobacteriaceae and reorganize its genera based on Amino Acid Identity values calculated from whole genome sequences.</title>
        <authorList>
            <person name="Nicholson A.C."/>
            <person name="Gulvik C.A."/>
            <person name="Whitney A.M."/>
            <person name="Sheth M."/>
            <person name="Batra D."/>
            <person name="Pryor J."/>
            <person name="Bernardet J.-F."/>
            <person name="Hugo C."/>
            <person name="Kampfer P."/>
            <person name="Newman J.D."/>
            <person name="McQuiston J.R."/>
        </authorList>
    </citation>
    <scope>NUCLEOTIDE SEQUENCE [LARGE SCALE GENOMIC DNA]</scope>
    <source>
        <strain evidence="2">H6466</strain>
    </source>
</reference>
<accession>A0A3G8ZDA0</accession>
<evidence type="ECO:0000313" key="2">
    <source>
        <dbReference type="Proteomes" id="UP000272316"/>
    </source>
</evidence>
<dbReference type="KEGG" id="eva:EIB75_05590"/>
<dbReference type="EMBL" id="CP034160">
    <property type="protein sequence ID" value="AZI54755.1"/>
    <property type="molecule type" value="Genomic_DNA"/>
</dbReference>
<dbReference type="Proteomes" id="UP000272316">
    <property type="component" value="Chromosome"/>
</dbReference>
<name>A0A3G8ZDA0_9FLAO</name>
<dbReference type="AlphaFoldDB" id="A0A3G8ZDA0"/>
<organism evidence="1 2">
    <name type="scientific">Epilithonimonas vandammei</name>
    <dbReference type="NCBI Taxonomy" id="2487072"/>
    <lineage>
        <taxon>Bacteria</taxon>
        <taxon>Pseudomonadati</taxon>
        <taxon>Bacteroidota</taxon>
        <taxon>Flavobacteriia</taxon>
        <taxon>Flavobacteriales</taxon>
        <taxon>Weeksellaceae</taxon>
        <taxon>Chryseobacterium group</taxon>
        <taxon>Epilithonimonas</taxon>
    </lineage>
</organism>
<proteinExistence type="predicted"/>